<dbReference type="EMBL" id="JAPUUL010000955">
    <property type="protein sequence ID" value="KAJ8128799.1"/>
    <property type="molecule type" value="Genomic_DNA"/>
</dbReference>
<name>A0ACC2JN75_9PEZI</name>
<comment type="caution">
    <text evidence="1">The sequence shown here is derived from an EMBL/GenBank/DDBJ whole genome shotgun (WGS) entry which is preliminary data.</text>
</comment>
<sequence length="178" mass="19779">MSSNSELRPAQIKVDLPVYGDICSILVPDIKDGHATEWHVVWSSNKTLCDQYEAAQYDVCEIRTELAQLYGSTFPDCSATKWTAPAIIDIPAASTTDYYPRPSPSTHATPDINVEPWWWPIMLAFIVIVCFFCASLCYAFCFGKGDEQAQEENVASECPPPAYQAKTDVETGNVEKGR</sequence>
<dbReference type="Proteomes" id="UP001153332">
    <property type="component" value="Unassembled WGS sequence"/>
</dbReference>
<protein>
    <submittedName>
        <fullName evidence="1">Uncharacterized protein</fullName>
    </submittedName>
</protein>
<organism evidence="1 2">
    <name type="scientific">Lasiodiplodia mahajangana</name>
    <dbReference type="NCBI Taxonomy" id="1108764"/>
    <lineage>
        <taxon>Eukaryota</taxon>
        <taxon>Fungi</taxon>
        <taxon>Dikarya</taxon>
        <taxon>Ascomycota</taxon>
        <taxon>Pezizomycotina</taxon>
        <taxon>Dothideomycetes</taxon>
        <taxon>Dothideomycetes incertae sedis</taxon>
        <taxon>Botryosphaeriales</taxon>
        <taxon>Botryosphaeriaceae</taxon>
        <taxon>Lasiodiplodia</taxon>
    </lineage>
</organism>
<gene>
    <name evidence="1" type="ORF">O1611_g4832</name>
</gene>
<evidence type="ECO:0000313" key="2">
    <source>
        <dbReference type="Proteomes" id="UP001153332"/>
    </source>
</evidence>
<reference evidence="1" key="1">
    <citation type="submission" date="2022-12" db="EMBL/GenBank/DDBJ databases">
        <title>Genome Sequence of Lasiodiplodia mahajangana.</title>
        <authorList>
            <person name="Buettner E."/>
        </authorList>
    </citation>
    <scope>NUCLEOTIDE SEQUENCE</scope>
    <source>
        <strain evidence="1">VT137</strain>
    </source>
</reference>
<accession>A0ACC2JN75</accession>
<proteinExistence type="predicted"/>
<keyword evidence="2" id="KW-1185">Reference proteome</keyword>
<evidence type="ECO:0000313" key="1">
    <source>
        <dbReference type="EMBL" id="KAJ8128799.1"/>
    </source>
</evidence>